<name>A0ACC1AKD8_9ROSI</name>
<evidence type="ECO:0000313" key="1">
    <source>
        <dbReference type="EMBL" id="KAJ0087169.1"/>
    </source>
</evidence>
<proteinExistence type="predicted"/>
<evidence type="ECO:0000313" key="2">
    <source>
        <dbReference type="Proteomes" id="UP001164250"/>
    </source>
</evidence>
<accession>A0ACC1AKD8</accession>
<reference evidence="2" key="1">
    <citation type="journal article" date="2023" name="G3 (Bethesda)">
        <title>Genome assembly and association tests identify interacting loci associated with vigor, precocity, and sex in interspecific pistachio rootstocks.</title>
        <authorList>
            <person name="Palmer W."/>
            <person name="Jacygrad E."/>
            <person name="Sagayaradj S."/>
            <person name="Cavanaugh K."/>
            <person name="Han R."/>
            <person name="Bertier L."/>
            <person name="Beede B."/>
            <person name="Kafkas S."/>
            <person name="Golino D."/>
            <person name="Preece J."/>
            <person name="Michelmore R."/>
        </authorList>
    </citation>
    <scope>NUCLEOTIDE SEQUENCE [LARGE SCALE GENOMIC DNA]</scope>
</reference>
<keyword evidence="2" id="KW-1185">Reference proteome</keyword>
<dbReference type="Proteomes" id="UP001164250">
    <property type="component" value="Chromosome 10"/>
</dbReference>
<dbReference type="EMBL" id="CM047906">
    <property type="protein sequence ID" value="KAJ0087169.1"/>
    <property type="molecule type" value="Genomic_DNA"/>
</dbReference>
<sequence>MNGEGWVCISTVAEFRRIRRMCTDINFILNAVKDSALMEVKCHMIRRRCTTC</sequence>
<gene>
    <name evidence="1" type="ORF">Patl1_08046</name>
</gene>
<organism evidence="1 2">
    <name type="scientific">Pistacia atlantica</name>
    <dbReference type="NCBI Taxonomy" id="434234"/>
    <lineage>
        <taxon>Eukaryota</taxon>
        <taxon>Viridiplantae</taxon>
        <taxon>Streptophyta</taxon>
        <taxon>Embryophyta</taxon>
        <taxon>Tracheophyta</taxon>
        <taxon>Spermatophyta</taxon>
        <taxon>Magnoliopsida</taxon>
        <taxon>eudicotyledons</taxon>
        <taxon>Gunneridae</taxon>
        <taxon>Pentapetalae</taxon>
        <taxon>rosids</taxon>
        <taxon>malvids</taxon>
        <taxon>Sapindales</taxon>
        <taxon>Anacardiaceae</taxon>
        <taxon>Pistacia</taxon>
    </lineage>
</organism>
<comment type="caution">
    <text evidence="1">The sequence shown here is derived from an EMBL/GenBank/DDBJ whole genome shotgun (WGS) entry which is preliminary data.</text>
</comment>
<protein>
    <submittedName>
        <fullName evidence="1">Uncharacterized protein</fullName>
    </submittedName>
</protein>